<dbReference type="PROSITE" id="PS01305">
    <property type="entry name" value="MOAA_NIFB_PQQE"/>
    <property type="match status" value="1"/>
</dbReference>
<evidence type="ECO:0000313" key="13">
    <source>
        <dbReference type="Proteomes" id="UP000184010"/>
    </source>
</evidence>
<keyword evidence="4" id="KW-0004">4Fe-4S</keyword>
<dbReference type="InterPro" id="IPR013785">
    <property type="entry name" value="Aldolase_TIM"/>
</dbReference>
<dbReference type="UniPathway" id="UPA00782"/>
<dbReference type="GO" id="GO:0046872">
    <property type="term" value="F:metal ion binding"/>
    <property type="evidence" value="ECO:0007669"/>
    <property type="project" value="UniProtKB-KW"/>
</dbReference>
<organism evidence="12 13">
    <name type="scientific">Desulfitobacterium chlororespirans DSM 11544</name>
    <dbReference type="NCBI Taxonomy" id="1121395"/>
    <lineage>
        <taxon>Bacteria</taxon>
        <taxon>Bacillati</taxon>
        <taxon>Bacillota</taxon>
        <taxon>Clostridia</taxon>
        <taxon>Eubacteriales</taxon>
        <taxon>Desulfitobacteriaceae</taxon>
        <taxon>Desulfitobacterium</taxon>
    </lineage>
</organism>
<comment type="cofactor">
    <cofactor evidence="1">
        <name>[4Fe-4S] cluster</name>
        <dbReference type="ChEBI" id="CHEBI:49883"/>
    </cofactor>
</comment>
<keyword evidence="9" id="KW-0535">Nitrogen fixation</keyword>
<feature type="domain" description="Radical SAM core" evidence="11">
    <location>
        <begin position="52"/>
        <end position="293"/>
    </location>
</feature>
<evidence type="ECO:0000256" key="5">
    <source>
        <dbReference type="ARBA" id="ARBA00022691"/>
    </source>
</evidence>
<dbReference type="PANTHER" id="PTHR43787">
    <property type="entry name" value="FEMO COFACTOR BIOSYNTHESIS PROTEIN NIFB-RELATED"/>
    <property type="match status" value="1"/>
</dbReference>
<comment type="similarity">
    <text evidence="3">Belongs to the radical SAM superfamily. NifB family.</text>
</comment>
<evidence type="ECO:0000256" key="7">
    <source>
        <dbReference type="ARBA" id="ARBA00023004"/>
    </source>
</evidence>
<protein>
    <submittedName>
        <fullName evidence="12">Nitrogen fixation protein NifB</fullName>
    </submittedName>
</protein>
<dbReference type="AlphaFoldDB" id="A0A1M7T4F3"/>
<sequence>MAEMAMEVEAQGVRPLRRQIINQIEQLIETQMENHLRTPNISDHPCFNGAVHGKKGRLHLPISPACNIQCRFCRRDCNSKELRPGVAKGILPIEEAVDIVGKALELCPEITVVGIAGPGDALASFHAVEAFQQVHKAYPHLIKCLSTNGLALPGKADLLYDLGVRTVTVTVNAVDPWSASKVVSHILWEGKVYRGEEAGRILLAHQLRGIQQASQRGIVVKVNTVLIPTINDHCIGDIARTVKKAGATVHNIIPLIPQHELKDIPAPTCEQINKARSDGEVYLKQFRHCQHCRADACGIIGKEDLSAKLYGGRRMETFSHG</sequence>
<evidence type="ECO:0000256" key="9">
    <source>
        <dbReference type="ARBA" id="ARBA00023231"/>
    </source>
</evidence>
<dbReference type="Proteomes" id="UP000184010">
    <property type="component" value="Unassembled WGS sequence"/>
</dbReference>
<dbReference type="RefSeq" id="WP_084078489.1">
    <property type="nucleotide sequence ID" value="NZ_FRDN01000005.1"/>
</dbReference>
<dbReference type="InterPro" id="IPR000385">
    <property type="entry name" value="MoaA_NifB_PqqE_Fe-S-bd_CS"/>
</dbReference>
<proteinExistence type="inferred from homology"/>
<dbReference type="CDD" id="cd01335">
    <property type="entry name" value="Radical_SAM"/>
    <property type="match status" value="1"/>
</dbReference>
<evidence type="ECO:0000313" key="12">
    <source>
        <dbReference type="EMBL" id="SHN65568.1"/>
    </source>
</evidence>
<evidence type="ECO:0000256" key="3">
    <source>
        <dbReference type="ARBA" id="ARBA00006804"/>
    </source>
</evidence>
<comment type="pathway">
    <text evidence="2">Cofactor biosynthesis; Fe-Mo cofactor biosynthesis.</text>
</comment>
<dbReference type="SFLD" id="SFLDS00029">
    <property type="entry name" value="Radical_SAM"/>
    <property type="match status" value="1"/>
</dbReference>
<evidence type="ECO:0000256" key="6">
    <source>
        <dbReference type="ARBA" id="ARBA00022723"/>
    </source>
</evidence>
<keyword evidence="10" id="KW-0456">Lyase</keyword>
<evidence type="ECO:0000256" key="8">
    <source>
        <dbReference type="ARBA" id="ARBA00023014"/>
    </source>
</evidence>
<dbReference type="InterPro" id="IPR058240">
    <property type="entry name" value="rSAM_sf"/>
</dbReference>
<keyword evidence="13" id="KW-1185">Reference proteome</keyword>
<keyword evidence="5" id="KW-0949">S-adenosyl-L-methionine</keyword>
<dbReference type="GO" id="GO:0016829">
    <property type="term" value="F:lyase activity"/>
    <property type="evidence" value="ECO:0007669"/>
    <property type="project" value="UniProtKB-KW"/>
</dbReference>
<reference evidence="13" key="1">
    <citation type="submission" date="2016-12" db="EMBL/GenBank/DDBJ databases">
        <authorList>
            <person name="Varghese N."/>
            <person name="Submissions S."/>
        </authorList>
    </citation>
    <scope>NUCLEOTIDE SEQUENCE [LARGE SCALE GENOMIC DNA]</scope>
    <source>
        <strain evidence="13">DSM 11544</strain>
    </source>
</reference>
<evidence type="ECO:0000259" key="11">
    <source>
        <dbReference type="PROSITE" id="PS51918"/>
    </source>
</evidence>
<evidence type="ECO:0000256" key="2">
    <source>
        <dbReference type="ARBA" id="ARBA00005155"/>
    </source>
</evidence>
<accession>A0A1M7T4F3</accession>
<dbReference type="Pfam" id="PF04055">
    <property type="entry name" value="Radical_SAM"/>
    <property type="match status" value="1"/>
</dbReference>
<dbReference type="PANTHER" id="PTHR43787:SF13">
    <property type="entry name" value="FEMO COFACTOR BIOSYNTHESIS PROTEIN NIFB"/>
    <property type="match status" value="1"/>
</dbReference>
<name>A0A1M7T4F3_9FIRM</name>
<evidence type="ECO:0000256" key="4">
    <source>
        <dbReference type="ARBA" id="ARBA00022485"/>
    </source>
</evidence>
<keyword evidence="6" id="KW-0479">Metal-binding</keyword>
<keyword evidence="8" id="KW-0411">Iron-sulfur</keyword>
<dbReference type="SUPFAM" id="SSF102114">
    <property type="entry name" value="Radical SAM enzymes"/>
    <property type="match status" value="1"/>
</dbReference>
<evidence type="ECO:0000256" key="10">
    <source>
        <dbReference type="ARBA" id="ARBA00023239"/>
    </source>
</evidence>
<dbReference type="STRING" id="1121395.SAMN02745215_01536"/>
<dbReference type="GO" id="GO:0051539">
    <property type="term" value="F:4 iron, 4 sulfur cluster binding"/>
    <property type="evidence" value="ECO:0007669"/>
    <property type="project" value="UniProtKB-KW"/>
</dbReference>
<dbReference type="SFLD" id="SFLDG01067">
    <property type="entry name" value="SPASM/twitch_domain_containing"/>
    <property type="match status" value="1"/>
</dbReference>
<dbReference type="InterPro" id="IPR007197">
    <property type="entry name" value="rSAM"/>
</dbReference>
<dbReference type="EMBL" id="FRDN01000005">
    <property type="protein sequence ID" value="SHN65568.1"/>
    <property type="molecule type" value="Genomic_DNA"/>
</dbReference>
<keyword evidence="7" id="KW-0408">Iron</keyword>
<dbReference type="Gene3D" id="3.20.20.70">
    <property type="entry name" value="Aldolase class I"/>
    <property type="match status" value="1"/>
</dbReference>
<dbReference type="PROSITE" id="PS51918">
    <property type="entry name" value="RADICAL_SAM"/>
    <property type="match status" value="1"/>
</dbReference>
<evidence type="ECO:0000256" key="1">
    <source>
        <dbReference type="ARBA" id="ARBA00001966"/>
    </source>
</evidence>
<gene>
    <name evidence="12" type="ORF">SAMN02745215_01536</name>
</gene>